<feature type="transmembrane region" description="Helical" evidence="7">
    <location>
        <begin position="106"/>
        <end position="127"/>
    </location>
</feature>
<proteinExistence type="inferred from homology"/>
<dbReference type="SUPFAM" id="SSF161098">
    <property type="entry name" value="MetI-like"/>
    <property type="match status" value="1"/>
</dbReference>
<feature type="compositionally biased region" description="Polar residues" evidence="8">
    <location>
        <begin position="1"/>
        <end position="10"/>
    </location>
</feature>
<name>A0A387FNU5_9HYPH</name>
<keyword evidence="5 7" id="KW-1133">Transmembrane helix</keyword>
<evidence type="ECO:0000313" key="11">
    <source>
        <dbReference type="Proteomes" id="UP000282195"/>
    </source>
</evidence>
<gene>
    <name evidence="10" type="ORF">CCGE525_15470</name>
</gene>
<feature type="transmembrane region" description="Helical" evidence="7">
    <location>
        <begin position="260"/>
        <end position="283"/>
    </location>
</feature>
<feature type="domain" description="ABC transmembrane type-1" evidence="9">
    <location>
        <begin position="102"/>
        <end position="315"/>
    </location>
</feature>
<dbReference type="GO" id="GO:0055085">
    <property type="term" value="P:transmembrane transport"/>
    <property type="evidence" value="ECO:0007669"/>
    <property type="project" value="InterPro"/>
</dbReference>
<protein>
    <submittedName>
        <fullName evidence="10">Sugar ABC transporter permease</fullName>
    </submittedName>
</protein>
<dbReference type="OrthoDB" id="9773727at2"/>
<feature type="transmembrane region" description="Helical" evidence="7">
    <location>
        <begin position="295"/>
        <end position="317"/>
    </location>
</feature>
<feature type="transmembrane region" description="Helical" evidence="7">
    <location>
        <begin position="43"/>
        <end position="71"/>
    </location>
</feature>
<evidence type="ECO:0000256" key="5">
    <source>
        <dbReference type="ARBA" id="ARBA00022989"/>
    </source>
</evidence>
<dbReference type="SUPFAM" id="SSF160964">
    <property type="entry name" value="MalF N-terminal region-like"/>
    <property type="match status" value="1"/>
</dbReference>
<organism evidence="10 11">
    <name type="scientific">Rhizobium jaguaris</name>
    <dbReference type="NCBI Taxonomy" id="1312183"/>
    <lineage>
        <taxon>Bacteria</taxon>
        <taxon>Pseudomonadati</taxon>
        <taxon>Pseudomonadota</taxon>
        <taxon>Alphaproteobacteria</taxon>
        <taxon>Hyphomicrobiales</taxon>
        <taxon>Rhizobiaceae</taxon>
        <taxon>Rhizobium/Agrobacterium group</taxon>
        <taxon>Rhizobium</taxon>
    </lineage>
</organism>
<comment type="subcellular location">
    <subcellularLocation>
        <location evidence="1 7">Cell membrane</location>
        <topology evidence="1 7">Multi-pass membrane protein</topology>
    </subcellularLocation>
</comment>
<evidence type="ECO:0000256" key="2">
    <source>
        <dbReference type="ARBA" id="ARBA00022448"/>
    </source>
</evidence>
<dbReference type="KEGG" id="rjg:CCGE525_15470"/>
<comment type="similarity">
    <text evidence="7">Belongs to the binding-protein-dependent transport system permease family.</text>
</comment>
<evidence type="ECO:0000256" key="3">
    <source>
        <dbReference type="ARBA" id="ARBA00022475"/>
    </source>
</evidence>
<dbReference type="Pfam" id="PF00528">
    <property type="entry name" value="BPD_transp_1"/>
    <property type="match status" value="1"/>
</dbReference>
<dbReference type="CDD" id="cd06261">
    <property type="entry name" value="TM_PBP2"/>
    <property type="match status" value="1"/>
</dbReference>
<dbReference type="InterPro" id="IPR000515">
    <property type="entry name" value="MetI-like"/>
</dbReference>
<dbReference type="PROSITE" id="PS50928">
    <property type="entry name" value="ABC_TM1"/>
    <property type="match status" value="1"/>
</dbReference>
<feature type="transmembrane region" description="Helical" evidence="7">
    <location>
        <begin position="188"/>
        <end position="211"/>
    </location>
</feature>
<evidence type="ECO:0000256" key="1">
    <source>
        <dbReference type="ARBA" id="ARBA00004651"/>
    </source>
</evidence>
<evidence type="ECO:0000256" key="6">
    <source>
        <dbReference type="ARBA" id="ARBA00023136"/>
    </source>
</evidence>
<dbReference type="EMBL" id="CP032694">
    <property type="protein sequence ID" value="AYG60053.1"/>
    <property type="molecule type" value="Genomic_DNA"/>
</dbReference>
<keyword evidence="2 7" id="KW-0813">Transport</keyword>
<feature type="region of interest" description="Disordered" evidence="8">
    <location>
        <begin position="1"/>
        <end position="36"/>
    </location>
</feature>
<dbReference type="GO" id="GO:0005886">
    <property type="term" value="C:plasma membrane"/>
    <property type="evidence" value="ECO:0007669"/>
    <property type="project" value="UniProtKB-SubCell"/>
</dbReference>
<accession>A0A387FNU5</accession>
<keyword evidence="6 7" id="KW-0472">Membrane</keyword>
<dbReference type="PANTHER" id="PTHR30193:SF1">
    <property type="entry name" value="ABC TRANSPORTER PERMEASE PROTEIN YESP-RELATED"/>
    <property type="match status" value="1"/>
</dbReference>
<dbReference type="InterPro" id="IPR051393">
    <property type="entry name" value="ABC_transporter_permease"/>
</dbReference>
<feature type="transmembrane region" description="Helical" evidence="7">
    <location>
        <begin position="139"/>
        <end position="157"/>
    </location>
</feature>
<dbReference type="InterPro" id="IPR035906">
    <property type="entry name" value="MetI-like_sf"/>
</dbReference>
<evidence type="ECO:0000256" key="8">
    <source>
        <dbReference type="SAM" id="MobiDB-lite"/>
    </source>
</evidence>
<dbReference type="Proteomes" id="UP000282195">
    <property type="component" value="Chromosome"/>
</dbReference>
<keyword evidence="4 7" id="KW-0812">Transmembrane</keyword>
<dbReference type="Gene3D" id="1.10.3720.10">
    <property type="entry name" value="MetI-like"/>
    <property type="match status" value="1"/>
</dbReference>
<sequence>MSSSQRQSGMQAARHSAPPAALTSSPSKERQRRRRRQLGDNSWGYLFLAPWIIGMLLFLAGPTLVSLYLSFTNFNLLNPPKWIGAMNYVRLFTMDSRYLTSLRVTFTYVAFAVPLNLAFALALAMLLNAKIKGLGLYRAVYYVPSLLGGSVAIAILWRQVFGPSGIVSQILAVFGVQGASWVSSPNSALWTLIMLHVWQFGSPMIIFLAGLKQIPKELYEAAVVDGAGRWQQFRMITVPMLTPVIFFNLILQIINSFQAFTPAFIVSGGTGGPLDSTLFYTLYLYLQGFGNFRMGYASAMGWVLLIIIGAFTALAFLSSKYWVHYEDER</sequence>
<evidence type="ECO:0000256" key="7">
    <source>
        <dbReference type="RuleBase" id="RU363032"/>
    </source>
</evidence>
<keyword evidence="3" id="KW-1003">Cell membrane</keyword>
<keyword evidence="11" id="KW-1185">Reference proteome</keyword>
<evidence type="ECO:0000259" key="9">
    <source>
        <dbReference type="PROSITE" id="PS50928"/>
    </source>
</evidence>
<reference evidence="10 11" key="1">
    <citation type="submission" date="2018-10" db="EMBL/GenBank/DDBJ databases">
        <title>Rhizobium etli, R. leguminosarum and a new Rhizobium genospecies from Phaseolus dumosus.</title>
        <authorList>
            <person name="Ramirez-Puebla S.T."/>
            <person name="Rogel-Hernandez M.A."/>
            <person name="Guerrero G."/>
            <person name="Ormeno-Orrillo E."/>
            <person name="Martinez-Romero J.C."/>
            <person name="Negrete-Yankelevich S."/>
            <person name="Martinez-Romero E."/>
        </authorList>
    </citation>
    <scope>NUCLEOTIDE SEQUENCE [LARGE SCALE GENOMIC DNA]</scope>
    <source>
        <strain evidence="10 11">CCGE525</strain>
    </source>
</reference>
<feature type="compositionally biased region" description="Low complexity" evidence="8">
    <location>
        <begin position="16"/>
        <end position="26"/>
    </location>
</feature>
<dbReference type="PANTHER" id="PTHR30193">
    <property type="entry name" value="ABC TRANSPORTER PERMEASE PROTEIN"/>
    <property type="match status" value="1"/>
</dbReference>
<evidence type="ECO:0000256" key="4">
    <source>
        <dbReference type="ARBA" id="ARBA00022692"/>
    </source>
</evidence>
<dbReference type="AlphaFoldDB" id="A0A387FNU5"/>
<evidence type="ECO:0000313" key="10">
    <source>
        <dbReference type="EMBL" id="AYG60053.1"/>
    </source>
</evidence>
<feature type="transmembrane region" description="Helical" evidence="7">
    <location>
        <begin position="232"/>
        <end position="254"/>
    </location>
</feature>